<dbReference type="Ensembl" id="ENSCSAVT00000009065.1">
    <property type="protein sequence ID" value="ENSCSAVP00000008951.1"/>
    <property type="gene ID" value="ENSCSAVG00000005293.1"/>
</dbReference>
<name>H2YUE1_CIOSA</name>
<dbReference type="PANTHER" id="PTHR12963">
    <property type="entry name" value="THYROID RECEPTOR INTERACTING PROTEIN RELATED"/>
    <property type="match status" value="1"/>
</dbReference>
<dbReference type="Proteomes" id="UP000007875">
    <property type="component" value="Unassembled WGS sequence"/>
</dbReference>
<dbReference type="Gene3D" id="2.30.130.30">
    <property type="entry name" value="Hypothetical protein"/>
    <property type="match status" value="1"/>
</dbReference>
<dbReference type="PANTHER" id="PTHR12963:SF4">
    <property type="entry name" value="ACTIVATING SIGNAL COINTEGRATOR 1"/>
    <property type="match status" value="1"/>
</dbReference>
<dbReference type="InterPro" id="IPR056994">
    <property type="entry name" value="TRI4_N"/>
</dbReference>
<reference evidence="3" key="3">
    <citation type="submission" date="2025-09" db="UniProtKB">
        <authorList>
            <consortium name="Ensembl"/>
        </authorList>
    </citation>
    <scope>IDENTIFICATION</scope>
</reference>
<dbReference type="Pfam" id="PF23135">
    <property type="entry name" value="TRI4_N"/>
    <property type="match status" value="1"/>
</dbReference>
<dbReference type="OMA" id="EFNSYRH"/>
<evidence type="ECO:0000256" key="1">
    <source>
        <dbReference type="SAM" id="MobiDB-lite"/>
    </source>
</evidence>
<feature type="region of interest" description="Disordered" evidence="1">
    <location>
        <begin position="110"/>
        <end position="131"/>
    </location>
</feature>
<dbReference type="Pfam" id="PF23134">
    <property type="entry name" value="TRIP4_3rd"/>
    <property type="match status" value="1"/>
</dbReference>
<organism evidence="3 4">
    <name type="scientific">Ciona savignyi</name>
    <name type="common">Pacific transparent sea squirt</name>
    <dbReference type="NCBI Taxonomy" id="51511"/>
    <lineage>
        <taxon>Eukaryota</taxon>
        <taxon>Metazoa</taxon>
        <taxon>Chordata</taxon>
        <taxon>Tunicata</taxon>
        <taxon>Ascidiacea</taxon>
        <taxon>Phlebobranchia</taxon>
        <taxon>Cionidae</taxon>
        <taxon>Ciona</taxon>
    </lineage>
</organism>
<evidence type="ECO:0000313" key="4">
    <source>
        <dbReference type="Proteomes" id="UP000007875"/>
    </source>
</evidence>
<dbReference type="GO" id="GO:0072344">
    <property type="term" value="P:rescue of stalled ribosome"/>
    <property type="evidence" value="ECO:0007669"/>
    <property type="project" value="InterPro"/>
</dbReference>
<dbReference type="CDD" id="cd06554">
    <property type="entry name" value="ASCH_ASC-1_like"/>
    <property type="match status" value="1"/>
</dbReference>
<protein>
    <recommendedName>
        <fullName evidence="2">ASCH domain-containing protein</fullName>
    </recommendedName>
</protein>
<dbReference type="InterPro" id="IPR009349">
    <property type="entry name" value="TRIP4/RQT4_C2HC5_Znf"/>
</dbReference>
<dbReference type="SMART" id="SM01022">
    <property type="entry name" value="ASCH"/>
    <property type="match status" value="1"/>
</dbReference>
<feature type="domain" description="ASCH" evidence="2">
    <location>
        <begin position="423"/>
        <end position="541"/>
    </location>
</feature>
<keyword evidence="4" id="KW-1185">Reference proteome</keyword>
<proteinExistence type="predicted"/>
<dbReference type="SUPFAM" id="SSF88697">
    <property type="entry name" value="PUA domain-like"/>
    <property type="match status" value="1"/>
</dbReference>
<dbReference type="GeneTree" id="ENSGT00390000005300"/>
<evidence type="ECO:0000259" key="2">
    <source>
        <dbReference type="SMART" id="SM01022"/>
    </source>
</evidence>
<dbReference type="Pfam" id="PF06221">
    <property type="entry name" value="zf-C2HC5"/>
    <property type="match status" value="1"/>
</dbReference>
<dbReference type="STRING" id="51511.ENSCSAVP00000008951"/>
<dbReference type="FunCoup" id="H2YUE1">
    <property type="interactions" value="7"/>
</dbReference>
<dbReference type="GO" id="GO:0180022">
    <property type="term" value="C:RQC-trigger complex"/>
    <property type="evidence" value="ECO:0007669"/>
    <property type="project" value="InterPro"/>
</dbReference>
<dbReference type="InParanoid" id="H2YUE1"/>
<dbReference type="InterPro" id="IPR056993">
    <property type="entry name" value="TRIP4_3rd_dom"/>
</dbReference>
<accession>H2YUE1</accession>
<dbReference type="AlphaFoldDB" id="H2YUE1"/>
<dbReference type="FunFam" id="2.30.130.30:FF:000006">
    <property type="entry name" value="Putative_zinc_finger_motif_-_C2HC5-type /ASCH_domain_containing_protein_-_putative"/>
    <property type="match status" value="1"/>
</dbReference>
<dbReference type="eggNOG" id="KOG2845">
    <property type="taxonomic scope" value="Eukaryota"/>
</dbReference>
<reference evidence="3" key="2">
    <citation type="submission" date="2025-08" db="UniProtKB">
        <authorList>
            <consortium name="Ensembl"/>
        </authorList>
    </citation>
    <scope>IDENTIFICATION</scope>
</reference>
<dbReference type="GO" id="GO:0008270">
    <property type="term" value="F:zinc ion binding"/>
    <property type="evidence" value="ECO:0007669"/>
    <property type="project" value="InterPro"/>
</dbReference>
<dbReference type="Pfam" id="PF04266">
    <property type="entry name" value="ASCH"/>
    <property type="match status" value="1"/>
</dbReference>
<reference evidence="4" key="1">
    <citation type="submission" date="2003-08" db="EMBL/GenBank/DDBJ databases">
        <authorList>
            <person name="Birren B."/>
            <person name="Nusbaum C."/>
            <person name="Abebe A."/>
            <person name="Abouelleil A."/>
            <person name="Adekoya E."/>
            <person name="Ait-zahra M."/>
            <person name="Allen N."/>
            <person name="Allen T."/>
            <person name="An P."/>
            <person name="Anderson M."/>
            <person name="Anderson S."/>
            <person name="Arachchi H."/>
            <person name="Armbruster J."/>
            <person name="Bachantsang P."/>
            <person name="Baldwin J."/>
            <person name="Barry A."/>
            <person name="Bayul T."/>
            <person name="Blitshsteyn B."/>
            <person name="Bloom T."/>
            <person name="Blye J."/>
            <person name="Boguslavskiy L."/>
            <person name="Borowsky M."/>
            <person name="Boukhgalter B."/>
            <person name="Brunache A."/>
            <person name="Butler J."/>
            <person name="Calixte N."/>
            <person name="Calvo S."/>
            <person name="Camarata J."/>
            <person name="Campo K."/>
            <person name="Chang J."/>
            <person name="Cheshatsang Y."/>
            <person name="Citroen M."/>
            <person name="Collymore A."/>
            <person name="Considine T."/>
            <person name="Cook A."/>
            <person name="Cooke P."/>
            <person name="Corum B."/>
            <person name="Cuomo C."/>
            <person name="David R."/>
            <person name="Dawoe T."/>
            <person name="Degray S."/>
            <person name="Dodge S."/>
            <person name="Dooley K."/>
            <person name="Dorje P."/>
            <person name="Dorjee K."/>
            <person name="Dorris L."/>
            <person name="Duffey N."/>
            <person name="Dupes A."/>
            <person name="Elkins T."/>
            <person name="Engels R."/>
            <person name="Erickson J."/>
            <person name="Farina A."/>
            <person name="Faro S."/>
            <person name="Ferreira P."/>
            <person name="Fischer H."/>
            <person name="Fitzgerald M."/>
            <person name="Foley K."/>
            <person name="Gage D."/>
            <person name="Galagan J."/>
            <person name="Gearin G."/>
            <person name="Gnerre S."/>
            <person name="Gnirke A."/>
            <person name="Goyette A."/>
            <person name="Graham J."/>
            <person name="Grandbois E."/>
            <person name="Gyaltsen K."/>
            <person name="Hafez N."/>
            <person name="Hagopian D."/>
            <person name="Hagos B."/>
            <person name="Hall J."/>
            <person name="Hatcher B."/>
            <person name="Heller A."/>
            <person name="Higgins H."/>
            <person name="Honan T."/>
            <person name="Horn A."/>
            <person name="Houde N."/>
            <person name="Hughes L."/>
            <person name="Hulme W."/>
            <person name="Husby E."/>
            <person name="Iliev I."/>
            <person name="Jaffe D."/>
            <person name="Jones C."/>
            <person name="Kamal M."/>
            <person name="Kamat A."/>
            <person name="Kamvysselis M."/>
            <person name="Karlsson E."/>
            <person name="Kells C."/>
            <person name="Kieu A."/>
            <person name="Kisner P."/>
            <person name="Kodira C."/>
            <person name="Kulbokas E."/>
            <person name="Labutti K."/>
            <person name="Lama D."/>
            <person name="Landers T."/>
            <person name="Leger J."/>
            <person name="Levine S."/>
            <person name="Lewis D."/>
            <person name="Lewis T."/>
            <person name="Lindblad-toh K."/>
            <person name="Liu X."/>
            <person name="Lokyitsang T."/>
            <person name="Lokyitsang Y."/>
            <person name="Lucien O."/>
            <person name="Lui A."/>
            <person name="Ma L.J."/>
            <person name="Mabbitt R."/>
            <person name="Macdonald J."/>
            <person name="Maclean C."/>
            <person name="Major J."/>
            <person name="Manning J."/>
            <person name="Marabella R."/>
            <person name="Maru K."/>
            <person name="Matthews C."/>
            <person name="Mauceli E."/>
            <person name="Mccarthy M."/>
            <person name="Mcdonough S."/>
            <person name="Mcghee T."/>
            <person name="Meldrim J."/>
            <person name="Meneus L."/>
            <person name="Mesirov J."/>
            <person name="Mihalev A."/>
            <person name="Mihova T."/>
            <person name="Mikkelsen T."/>
            <person name="Mlenga V."/>
            <person name="Moru K."/>
            <person name="Mozes J."/>
            <person name="Mulrain L."/>
            <person name="Munson G."/>
            <person name="Naylor J."/>
            <person name="Newes C."/>
            <person name="Nguyen C."/>
            <person name="Nguyen N."/>
            <person name="Nguyen T."/>
            <person name="Nicol R."/>
            <person name="Nielsen C."/>
            <person name="Nizzari M."/>
            <person name="Norbu C."/>
            <person name="Norbu N."/>
            <person name="O'donnell P."/>
            <person name="Okoawo O."/>
            <person name="O'leary S."/>
            <person name="Omotosho B."/>
            <person name="O'neill K."/>
            <person name="Osman S."/>
            <person name="Parker S."/>
            <person name="Perrin D."/>
            <person name="Phunkhang P."/>
            <person name="Piqani B."/>
            <person name="Purcell S."/>
            <person name="Rachupka T."/>
            <person name="Ramasamy U."/>
            <person name="Rameau R."/>
            <person name="Ray V."/>
            <person name="Raymond C."/>
            <person name="Retta R."/>
            <person name="Richardson S."/>
            <person name="Rise C."/>
            <person name="Rodriguez J."/>
            <person name="Rogers J."/>
            <person name="Rogov P."/>
            <person name="Rutman M."/>
            <person name="Schupbach R."/>
            <person name="Seaman C."/>
            <person name="Settipalli S."/>
            <person name="Sharpe T."/>
            <person name="Sheridan J."/>
            <person name="Sherpa N."/>
            <person name="Shi J."/>
            <person name="Smirnov S."/>
            <person name="Smith C."/>
            <person name="Sougnez C."/>
            <person name="Spencer B."/>
            <person name="Stalker J."/>
            <person name="Stange-thomann N."/>
            <person name="Stavropoulos S."/>
            <person name="Stetson K."/>
            <person name="Stone C."/>
            <person name="Stone S."/>
            <person name="Stubbs M."/>
            <person name="Talamas J."/>
            <person name="Tchuinga P."/>
            <person name="Tenzing P."/>
            <person name="Tesfaye S."/>
            <person name="Theodore J."/>
            <person name="Thoulutsang Y."/>
            <person name="Topham K."/>
            <person name="Towey S."/>
            <person name="Tsamla T."/>
            <person name="Tsomo N."/>
            <person name="Vallee D."/>
            <person name="Vassiliev H."/>
            <person name="Venkataraman V."/>
            <person name="Vinson J."/>
            <person name="Vo A."/>
            <person name="Wade C."/>
            <person name="Wang S."/>
            <person name="Wangchuk T."/>
            <person name="Wangdi T."/>
            <person name="Whittaker C."/>
            <person name="Wilkinson J."/>
            <person name="Wu Y."/>
            <person name="Wyman D."/>
            <person name="Yadav S."/>
            <person name="Yang S."/>
            <person name="Yang X."/>
            <person name="Yeager S."/>
            <person name="Yee E."/>
            <person name="Young G."/>
            <person name="Zainoun J."/>
            <person name="Zembeck L."/>
            <person name="Zimmer A."/>
            <person name="Zody M."/>
            <person name="Lander E."/>
        </authorList>
    </citation>
    <scope>NUCLEOTIDE SEQUENCE [LARGE SCALE GENOMIC DNA]</scope>
</reference>
<sequence>QFLRMATTGPSLSKWVSKELVKLLGIAQNDVEDLSAYLVTIDNPEELTGFVTELLSENGSESGLDGPKKQFIRDLLERWERVRVPDNVMVYKKDDEFGIDKKMTGKKLPLANTTNPFDMSNMKEGLGSPEKKTKKKTSYVSLYGKDGQMRTDTVIIPGRNICECQAQKHSLVNNCLSCGRVVCEQEGSGPCLFCGNLVCTKEEKEVLARKSNKSEKLHKKLMSVEGGGVLNNTGMDIYAIGSTSSNIQSALEKARAYKERLLKYDRSFAKRTKVIDDETDYYSTDSNIWLSERERNLLKKKEEEIREKKHGSRLNRKVTLDIASRKVVDDESFEYDATKDPEIMAANFGHLSNETESDLAEDVSNGMENFPEIANPNIKGPAPTYLTEVAEKLEKTINRVWKGSNKRLQDEQLLMLSDPGVCLSMHQPWASLLAKGIKRHEGRSWYSNHRGRLWIAAAAKKPSDAEIAAVEEQHKMHWQATDGLDAMPEFPKQYPTGCLLGCVQVKEVLSQEEYCDKYPNGESGGAFVFVCENPIELKLLFPVKGKHKIWKIDPKTHLNAKRGL</sequence>
<evidence type="ECO:0000313" key="3">
    <source>
        <dbReference type="Ensembl" id="ENSCSAVP00000008951.1"/>
    </source>
</evidence>
<dbReference type="InterPro" id="IPR007374">
    <property type="entry name" value="ASCH_domain"/>
</dbReference>
<dbReference type="GO" id="GO:0005634">
    <property type="term" value="C:nucleus"/>
    <property type="evidence" value="ECO:0007669"/>
    <property type="project" value="InterPro"/>
</dbReference>
<dbReference type="InterPro" id="IPR015947">
    <property type="entry name" value="PUA-like_sf"/>
</dbReference>
<dbReference type="InterPro" id="IPR039128">
    <property type="entry name" value="TRIP4-like"/>
</dbReference>
<dbReference type="HOGENOM" id="CLU_025737_1_0_1"/>